<dbReference type="PROSITE" id="PS01346">
    <property type="entry name" value="CLAUDIN"/>
    <property type="match status" value="1"/>
</dbReference>
<protein>
    <recommendedName>
        <fullName evidence="7">procollagen-proline 3-dioxygenase</fullName>
        <ecNumber evidence="7">1.14.11.7</ecNumber>
    </recommendedName>
</protein>
<accession>A0A6B0RP55</accession>
<dbReference type="InterPro" id="IPR006620">
    <property type="entry name" value="Pro_4_hyd_alph"/>
</dbReference>
<feature type="transmembrane region" description="Helical" evidence="25">
    <location>
        <begin position="79"/>
        <end position="98"/>
    </location>
</feature>
<evidence type="ECO:0000256" key="12">
    <source>
        <dbReference type="ARBA" id="ARBA00022729"/>
    </source>
</evidence>
<evidence type="ECO:0000256" key="6">
    <source>
        <dbReference type="ARBA" id="ARBA00008295"/>
    </source>
</evidence>
<dbReference type="PROSITE" id="PS51471">
    <property type="entry name" value="FE2OG_OXY"/>
    <property type="match status" value="1"/>
</dbReference>
<evidence type="ECO:0000256" key="7">
    <source>
        <dbReference type="ARBA" id="ARBA00012262"/>
    </source>
</evidence>
<dbReference type="SMART" id="SM00702">
    <property type="entry name" value="P4Hc"/>
    <property type="match status" value="1"/>
</dbReference>
<keyword evidence="9" id="KW-1003">Cell membrane</keyword>
<keyword evidence="21" id="KW-0408">Iron</keyword>
<evidence type="ECO:0000256" key="24">
    <source>
        <dbReference type="ARBA" id="ARBA00047756"/>
    </source>
</evidence>
<dbReference type="EMBL" id="VBQZ03000063">
    <property type="protein sequence ID" value="MXQ90417.1"/>
    <property type="molecule type" value="Genomic_DNA"/>
</dbReference>
<keyword evidence="8" id="KW-0796">Tight junction</keyword>
<evidence type="ECO:0000313" key="27">
    <source>
        <dbReference type="EMBL" id="MXQ90417.1"/>
    </source>
</evidence>
<comment type="similarity">
    <text evidence="5">Belongs to the leprecan family.</text>
</comment>
<evidence type="ECO:0000256" key="18">
    <source>
        <dbReference type="ARBA" id="ARBA00022964"/>
    </source>
</evidence>
<evidence type="ECO:0000256" key="10">
    <source>
        <dbReference type="ARBA" id="ARBA00022692"/>
    </source>
</evidence>
<dbReference type="GO" id="GO:0031418">
    <property type="term" value="F:L-ascorbic acid binding"/>
    <property type="evidence" value="ECO:0007669"/>
    <property type="project" value="UniProtKB-KW"/>
</dbReference>
<dbReference type="SUPFAM" id="SSF48452">
    <property type="entry name" value="TPR-like"/>
    <property type="match status" value="1"/>
</dbReference>
<keyword evidence="17" id="KW-0965">Cell junction</keyword>
<dbReference type="InterPro" id="IPR003548">
    <property type="entry name" value="Claudin1"/>
</dbReference>
<evidence type="ECO:0000256" key="20">
    <source>
        <dbReference type="ARBA" id="ARBA00023002"/>
    </source>
</evidence>
<evidence type="ECO:0000256" key="15">
    <source>
        <dbReference type="ARBA" id="ARBA00022824"/>
    </source>
</evidence>
<evidence type="ECO:0000256" key="13">
    <source>
        <dbReference type="ARBA" id="ARBA00022737"/>
    </source>
</evidence>
<dbReference type="InterPro" id="IPR039575">
    <property type="entry name" value="P3H"/>
</dbReference>
<comment type="similarity">
    <text evidence="6">Belongs to the claudin family.</text>
</comment>
<evidence type="ECO:0000256" key="2">
    <source>
        <dbReference type="ARBA" id="ARBA00001962"/>
    </source>
</evidence>
<evidence type="ECO:0000256" key="25">
    <source>
        <dbReference type="SAM" id="Phobius"/>
    </source>
</evidence>
<feature type="transmembrane region" description="Helical" evidence="25">
    <location>
        <begin position="119"/>
        <end position="141"/>
    </location>
</feature>
<evidence type="ECO:0000256" key="17">
    <source>
        <dbReference type="ARBA" id="ARBA00022949"/>
    </source>
</evidence>
<evidence type="ECO:0000313" key="28">
    <source>
        <dbReference type="Proteomes" id="UP000322234"/>
    </source>
</evidence>
<dbReference type="Pfam" id="PF00822">
    <property type="entry name" value="PMP22_Claudin"/>
    <property type="match status" value="1"/>
</dbReference>
<dbReference type="PANTHER" id="PTHR14049:SF1">
    <property type="entry name" value="PROLYL 3-HYDROXYLASE 2"/>
    <property type="match status" value="1"/>
</dbReference>
<keyword evidence="20" id="KW-0560">Oxidoreductase</keyword>
<keyword evidence="12" id="KW-0732">Signal</keyword>
<comment type="catalytic activity">
    <reaction evidence="24">
        <text>L-prolyl-[collagen] + 2-oxoglutarate + O2 = trans-3-hydroxy-L-prolyl-[collagen] + succinate + CO2</text>
        <dbReference type="Rhea" id="RHEA:22872"/>
        <dbReference type="Rhea" id="RHEA-COMP:11676"/>
        <dbReference type="Rhea" id="RHEA-COMP:11678"/>
        <dbReference type="ChEBI" id="CHEBI:15379"/>
        <dbReference type="ChEBI" id="CHEBI:16526"/>
        <dbReference type="ChEBI" id="CHEBI:16810"/>
        <dbReference type="ChEBI" id="CHEBI:30031"/>
        <dbReference type="ChEBI" id="CHEBI:50342"/>
        <dbReference type="ChEBI" id="CHEBI:85428"/>
        <dbReference type="EC" id="1.14.11.7"/>
    </reaction>
</comment>
<keyword evidence="18" id="KW-0223">Dioxygenase</keyword>
<keyword evidence="19 25" id="KW-1133">Transmembrane helix</keyword>
<evidence type="ECO:0000256" key="19">
    <source>
        <dbReference type="ARBA" id="ARBA00022989"/>
    </source>
</evidence>
<organism evidence="27 28">
    <name type="scientific">Bos mutus</name>
    <name type="common">wild yak</name>
    <dbReference type="NCBI Taxonomy" id="72004"/>
    <lineage>
        <taxon>Eukaryota</taxon>
        <taxon>Metazoa</taxon>
        <taxon>Chordata</taxon>
        <taxon>Craniata</taxon>
        <taxon>Vertebrata</taxon>
        <taxon>Euteleostomi</taxon>
        <taxon>Mammalia</taxon>
        <taxon>Eutheria</taxon>
        <taxon>Laurasiatheria</taxon>
        <taxon>Artiodactyla</taxon>
        <taxon>Ruminantia</taxon>
        <taxon>Pecora</taxon>
        <taxon>Bovidae</taxon>
        <taxon>Bovinae</taxon>
        <taxon>Bos</taxon>
    </lineage>
</organism>
<evidence type="ECO:0000256" key="23">
    <source>
        <dbReference type="ARBA" id="ARBA00023180"/>
    </source>
</evidence>
<evidence type="ECO:0000256" key="8">
    <source>
        <dbReference type="ARBA" id="ARBA00022427"/>
    </source>
</evidence>
<dbReference type="Gene3D" id="1.20.140.150">
    <property type="match status" value="1"/>
</dbReference>
<dbReference type="GO" id="GO:0005923">
    <property type="term" value="C:bicellular tight junction"/>
    <property type="evidence" value="ECO:0007669"/>
    <property type="project" value="UniProtKB-SubCell"/>
</dbReference>
<evidence type="ECO:0000259" key="26">
    <source>
        <dbReference type="PROSITE" id="PS51471"/>
    </source>
</evidence>
<dbReference type="InterPro" id="IPR004031">
    <property type="entry name" value="PMP22/EMP/MP20/Claudin"/>
</dbReference>
<dbReference type="GO" id="GO:0005506">
    <property type="term" value="F:iron ion binding"/>
    <property type="evidence" value="ECO:0007669"/>
    <property type="project" value="InterPro"/>
</dbReference>
<dbReference type="Pfam" id="PF23557">
    <property type="entry name" value="TPR_leprecan"/>
    <property type="match status" value="1"/>
</dbReference>
<dbReference type="InterPro" id="IPR056585">
    <property type="entry name" value="Leprecan_dom"/>
</dbReference>
<evidence type="ECO:0000256" key="1">
    <source>
        <dbReference type="ARBA" id="ARBA00001961"/>
    </source>
</evidence>
<evidence type="ECO:0000256" key="5">
    <source>
        <dbReference type="ARBA" id="ARBA00006487"/>
    </source>
</evidence>
<keyword evidence="15" id="KW-0256">Endoplasmic reticulum</keyword>
<evidence type="ECO:0000256" key="14">
    <source>
        <dbReference type="ARBA" id="ARBA00022803"/>
    </source>
</evidence>
<dbReference type="PRINTS" id="PR01077">
    <property type="entry name" value="CLAUDIN"/>
</dbReference>
<name>A0A6B0RP55_9CETA</name>
<dbReference type="AlphaFoldDB" id="A0A6B0RP55"/>
<dbReference type="GO" id="GO:0005198">
    <property type="term" value="F:structural molecule activity"/>
    <property type="evidence" value="ECO:0007669"/>
    <property type="project" value="InterPro"/>
</dbReference>
<keyword evidence="13" id="KW-0677">Repeat</keyword>
<dbReference type="Gene3D" id="2.60.120.620">
    <property type="entry name" value="q2cbj1_9rhob like domain"/>
    <property type="match status" value="1"/>
</dbReference>
<evidence type="ECO:0000256" key="4">
    <source>
        <dbReference type="ARBA" id="ARBA00004651"/>
    </source>
</evidence>
<dbReference type="GO" id="GO:0032963">
    <property type="term" value="P:collagen metabolic process"/>
    <property type="evidence" value="ECO:0007669"/>
    <property type="project" value="InterPro"/>
</dbReference>
<dbReference type="InterPro" id="IPR011990">
    <property type="entry name" value="TPR-like_helical_dom_sf"/>
</dbReference>
<keyword evidence="23" id="KW-0325">Glycoprotein</keyword>
<keyword evidence="10 25" id="KW-0812">Transmembrane</keyword>
<dbReference type="FunFam" id="1.20.140.150:FF:000001">
    <property type="entry name" value="Claudin"/>
    <property type="match status" value="1"/>
</dbReference>
<comment type="cofactor">
    <cofactor evidence="1">
        <name>L-ascorbate</name>
        <dbReference type="ChEBI" id="CHEBI:38290"/>
    </cofactor>
</comment>
<dbReference type="Proteomes" id="UP000322234">
    <property type="component" value="Unassembled WGS sequence"/>
</dbReference>
<proteinExistence type="inferred from homology"/>
<dbReference type="InterPro" id="IPR017974">
    <property type="entry name" value="Claudin_CS"/>
</dbReference>
<dbReference type="InterPro" id="IPR005123">
    <property type="entry name" value="Oxoglu/Fe-dep_dioxygenase_dom"/>
</dbReference>
<keyword evidence="16" id="KW-0847">Vitamin C</keyword>
<evidence type="ECO:0000256" key="11">
    <source>
        <dbReference type="ARBA" id="ARBA00022723"/>
    </source>
</evidence>
<keyword evidence="22 25" id="KW-0472">Membrane</keyword>
<sequence length="1181" mass="133635">MANAGLQLLGFILAFLGWIGSIVSTALPQWKVYSYASDNIVTAQAIYEGLWMSCVSQSTGQIQCKVFDSLLNLNSTLQATRALMVIGILLGLIAIFVATVGMKCMKCMEDDEAQKMRMAVFGGVIFLISGLAILVATAWYGNRIVQEFYDPMTPVNASLKAFRQYCQTLCNCDSAHRSQQETLRTFQEKLFCHEPTPKAFNSTFSLLFEVHDLLCVTELLNGYSELNRASRPSLLMQSDKVHPAQPESLAGILSSNSSGALRGLTAPEEERPPGVLPSKSYLSYIFKKNRNSACNNISENESESLLNNLCKALHCERQGAFEEFKPVQNEGNTKSELHPSSSGWALNYSLLYAKPSMDQEPHLDHHFPQRLEGTRNVFETCQKHSIPFTFISGRDLKKDTERASQAKLLSNTLSYSQTKTQLVQRNEISFQMRGSGTQRVGIKSYKLSIFVSANQILKLVWRLPERLKKLSRTKPLSPALAKIIYILKPLDILGYLSVLEEEETRLECTSLQEKGVIMSILQPRSGVAAYYSGDYELAVRDLEAALRSHLLLREIRARCARHCAARRPLAPPGAGPGAELPFFRALLERARCYRSCQSQRLGGPASRHRASEDVRSDFQRRVPYNYLQRAYIKLNQMEKAVAAAHTFFMANPEHMEMQQNIENYRTMAGVEDLQLVDREAKPHLESYSAGVKHYEADDFELAIKYFEQALREYFNEDMECRALCEGPQRFEEYEYLGYKAGLYEAIADHYMQVLVCQHECVRELATRPGRLSPIENFLPLHYDYLQFAYYRVGEYIKALECAKAYLLLHPDDEDVLDNVDYYESLLGDSADPASIEAREDLAMFVKRHKLESELIKSAAEGLGFSYTEPNYWIRYGGRQDENRVPSGVNVEAAEVHGLSMGKKSLPKIDRDLREGGPLLYENITFVYNSEQLNGTQRVLLDNVLSEEQCRELHSVASGIMLVGDGYRGKTSPHTPNEKFEGATVLKALKFGYEGRVPLKSARLFYDISEKARKIVESYFMLNSTLYFSYTHMVCRTALSGQQDRRNDLSHPIHADNCLLDPEANECWKEPPAYTFRDYSALLYMNDDFEGGEFIFTEMDAKTVTASIKPKCGRMISFSSGGENPHGVKAVTKGQRCAVALWFTLDPLYRELERIQADEVIAILDQEQQGKHELNINPKDEL</sequence>
<dbReference type="EC" id="1.14.11.7" evidence="7"/>
<dbReference type="PANTHER" id="PTHR14049">
    <property type="entry name" value="LEPRECAN 1"/>
    <property type="match status" value="1"/>
</dbReference>
<dbReference type="Gene3D" id="1.25.40.10">
    <property type="entry name" value="Tetratricopeptide repeat domain"/>
    <property type="match status" value="2"/>
</dbReference>
<dbReference type="GO" id="GO:0005886">
    <property type="term" value="C:plasma membrane"/>
    <property type="evidence" value="ECO:0007669"/>
    <property type="project" value="UniProtKB-SubCell"/>
</dbReference>
<keyword evidence="28" id="KW-1185">Reference proteome</keyword>
<feature type="domain" description="Fe2OG dioxygenase" evidence="26">
    <location>
        <begin position="1030"/>
        <end position="1144"/>
    </location>
</feature>
<evidence type="ECO:0000256" key="21">
    <source>
        <dbReference type="ARBA" id="ARBA00023004"/>
    </source>
</evidence>
<dbReference type="GO" id="GO:0005783">
    <property type="term" value="C:endoplasmic reticulum"/>
    <property type="evidence" value="ECO:0007669"/>
    <property type="project" value="TreeGrafter"/>
</dbReference>
<keyword evidence="14" id="KW-0802">TPR repeat</keyword>
<dbReference type="InterPro" id="IPR044862">
    <property type="entry name" value="Pro_4_hyd_alph_FE2OG_OXY"/>
</dbReference>
<evidence type="ECO:0000256" key="16">
    <source>
        <dbReference type="ARBA" id="ARBA00022896"/>
    </source>
</evidence>
<keyword evidence="11" id="KW-0479">Metal-binding</keyword>
<dbReference type="Pfam" id="PF13640">
    <property type="entry name" value="2OG-FeII_Oxy_3"/>
    <property type="match status" value="1"/>
</dbReference>
<dbReference type="PRINTS" id="PR01377">
    <property type="entry name" value="CLAUDIN1"/>
</dbReference>
<evidence type="ECO:0000256" key="9">
    <source>
        <dbReference type="ARBA" id="ARBA00022475"/>
    </source>
</evidence>
<evidence type="ECO:0000256" key="3">
    <source>
        <dbReference type="ARBA" id="ARBA00004435"/>
    </source>
</evidence>
<gene>
    <name evidence="27" type="ORF">E5288_WYG011117</name>
</gene>
<dbReference type="FunFam" id="2.60.120.620:FF:000003">
    <property type="entry name" value="Prolyl 3-hydroxylase 2"/>
    <property type="match status" value="1"/>
</dbReference>
<evidence type="ECO:0000256" key="22">
    <source>
        <dbReference type="ARBA" id="ARBA00023136"/>
    </source>
</evidence>
<reference evidence="27" key="1">
    <citation type="submission" date="2019-10" db="EMBL/GenBank/DDBJ databases">
        <title>The sequence and de novo assembly of the wild yak genome.</title>
        <authorList>
            <person name="Liu Y."/>
        </authorList>
    </citation>
    <scope>NUCLEOTIDE SEQUENCE [LARGE SCALE GENOMIC DNA]</scope>
    <source>
        <strain evidence="27">WY2019</strain>
    </source>
</reference>
<comment type="subcellular location">
    <subcellularLocation>
        <location evidence="3">Cell junction</location>
        <location evidence="3">Tight junction</location>
    </subcellularLocation>
    <subcellularLocation>
        <location evidence="4">Cell membrane</location>
        <topology evidence="4">Multi-pass membrane protein</topology>
    </subcellularLocation>
</comment>
<dbReference type="GO" id="GO:0019797">
    <property type="term" value="F:procollagen-proline 3-dioxygenase activity"/>
    <property type="evidence" value="ECO:0007669"/>
    <property type="project" value="UniProtKB-EC"/>
</dbReference>
<comment type="caution">
    <text evidence="27">The sequence shown here is derived from an EMBL/GenBank/DDBJ whole genome shotgun (WGS) entry which is preliminary data.</text>
</comment>
<comment type="cofactor">
    <cofactor evidence="2">
        <name>Fe cation</name>
        <dbReference type="ChEBI" id="CHEBI:24875"/>
    </cofactor>
</comment>